<reference evidence="1 2" key="1">
    <citation type="submission" date="2018-07" db="EMBL/GenBank/DDBJ databases">
        <title>Genome assembly of strain KB82.</title>
        <authorList>
            <person name="Kukolya J."/>
            <person name="Horvath B."/>
            <person name="Nagy I."/>
            <person name="Toth A."/>
        </authorList>
    </citation>
    <scope>NUCLEOTIDE SEQUENCE [LARGE SCALE GENOMIC DNA]</scope>
    <source>
        <strain evidence="1 2">Kb82</strain>
    </source>
</reference>
<dbReference type="Proteomes" id="UP000640614">
    <property type="component" value="Unassembled WGS sequence"/>
</dbReference>
<gene>
    <name evidence="1" type="ORF">C4F50_01255</name>
</gene>
<proteinExistence type="predicted"/>
<evidence type="ECO:0000313" key="2">
    <source>
        <dbReference type="Proteomes" id="UP000640614"/>
    </source>
</evidence>
<evidence type="ECO:0000313" key="1">
    <source>
        <dbReference type="EMBL" id="MBE8723555.1"/>
    </source>
</evidence>
<dbReference type="RefSeq" id="WP_193844617.1">
    <property type="nucleotide sequence ID" value="NZ_PRDM01000001.1"/>
</dbReference>
<protein>
    <submittedName>
        <fullName evidence="1">Uncharacterized protein</fullName>
    </submittedName>
</protein>
<dbReference type="EMBL" id="PRDM01000001">
    <property type="protein sequence ID" value="MBE8723555.1"/>
    <property type="molecule type" value="Genomic_DNA"/>
</dbReference>
<accession>A0ABR9TDY2</accession>
<sequence length="163" mass="19354">MNFKQIDIRKVDSTGNFKLNHDYVLSYDHFDGWSERLLGVGIYIDLIFECKVDIDFRTWNRDSTRYEKQFGCEVPLEIKNIISELMNLDPLTLKYYYADMSMDDMSTQHFVINHGGVSHNVGIGILLKKPQPENPSEKLFFDLIELFKKWREEIYQECLKEIK</sequence>
<organism evidence="1 2">
    <name type="scientific">Flavobacterium hungaricum</name>
    <dbReference type="NCBI Taxonomy" id="2082725"/>
    <lineage>
        <taxon>Bacteria</taxon>
        <taxon>Pseudomonadati</taxon>
        <taxon>Bacteroidota</taxon>
        <taxon>Flavobacteriia</taxon>
        <taxon>Flavobacteriales</taxon>
        <taxon>Flavobacteriaceae</taxon>
        <taxon>Flavobacterium</taxon>
    </lineage>
</organism>
<comment type="caution">
    <text evidence="1">The sequence shown here is derived from an EMBL/GenBank/DDBJ whole genome shotgun (WGS) entry which is preliminary data.</text>
</comment>
<keyword evidence="2" id="KW-1185">Reference proteome</keyword>
<name>A0ABR9TDY2_9FLAO</name>